<gene>
    <name evidence="1" type="ORF">MM415B02249_0013</name>
</gene>
<proteinExistence type="predicted"/>
<dbReference type="AlphaFoldDB" id="A0A6M3KT54"/>
<protein>
    <submittedName>
        <fullName evidence="1">Uncharacterized protein</fullName>
    </submittedName>
</protein>
<evidence type="ECO:0000313" key="1">
    <source>
        <dbReference type="EMBL" id="QJA85216.1"/>
    </source>
</evidence>
<sequence length="131" mass="14322">MALREDVSHPENYKHRFHWEAEEVQIIDAGQAGEQNLGRGPLTIDKTIRINELTLRNSGTADTVVSLLVLSDAVYRVKVSIICTADSSVEWESDQGRKFVYGEQPTVRASVVTGGTLYISGSGIEASIVDS</sequence>
<dbReference type="EMBL" id="MT142561">
    <property type="protein sequence ID" value="QJA85216.1"/>
    <property type="molecule type" value="Genomic_DNA"/>
</dbReference>
<reference evidence="1" key="1">
    <citation type="submission" date="2020-03" db="EMBL/GenBank/DDBJ databases">
        <title>The deep terrestrial virosphere.</title>
        <authorList>
            <person name="Holmfeldt K."/>
            <person name="Nilsson E."/>
            <person name="Simone D."/>
            <person name="Lopez-Fernandez M."/>
            <person name="Wu X."/>
            <person name="de Brujin I."/>
            <person name="Lundin D."/>
            <person name="Andersson A."/>
            <person name="Bertilsson S."/>
            <person name="Dopson M."/>
        </authorList>
    </citation>
    <scope>NUCLEOTIDE SEQUENCE</scope>
    <source>
        <strain evidence="1">MM415B02249</strain>
    </source>
</reference>
<accession>A0A6M3KT54</accession>
<organism evidence="1">
    <name type="scientific">viral metagenome</name>
    <dbReference type="NCBI Taxonomy" id="1070528"/>
    <lineage>
        <taxon>unclassified sequences</taxon>
        <taxon>metagenomes</taxon>
        <taxon>organismal metagenomes</taxon>
    </lineage>
</organism>
<name>A0A6M3KT54_9ZZZZ</name>